<protein>
    <submittedName>
        <fullName evidence="6">Substrate-binding domain-containing protein</fullName>
    </submittedName>
</protein>
<evidence type="ECO:0000256" key="4">
    <source>
        <dbReference type="SAM" id="SignalP"/>
    </source>
</evidence>
<dbReference type="Proteomes" id="UP000473325">
    <property type="component" value="Unassembled WGS sequence"/>
</dbReference>
<feature type="domain" description="Periplasmic binding protein" evidence="5">
    <location>
        <begin position="83"/>
        <end position="327"/>
    </location>
</feature>
<accession>A0A6L7F2J8</accession>
<evidence type="ECO:0000313" key="7">
    <source>
        <dbReference type="Proteomes" id="UP000473325"/>
    </source>
</evidence>
<dbReference type="PANTHER" id="PTHR46847">
    <property type="entry name" value="D-ALLOSE-BINDING PERIPLASMIC PROTEIN-RELATED"/>
    <property type="match status" value="1"/>
</dbReference>
<proteinExistence type="inferred from homology"/>
<dbReference type="InterPro" id="IPR025997">
    <property type="entry name" value="SBP_2_dom"/>
</dbReference>
<evidence type="ECO:0000259" key="5">
    <source>
        <dbReference type="Pfam" id="PF13407"/>
    </source>
</evidence>
<dbReference type="PROSITE" id="PS51257">
    <property type="entry name" value="PROKAR_LIPOPROTEIN"/>
    <property type="match status" value="1"/>
</dbReference>
<keyword evidence="3 4" id="KW-0732">Signal</keyword>
<dbReference type="Pfam" id="PF13407">
    <property type="entry name" value="Peripla_BP_4"/>
    <property type="match status" value="1"/>
</dbReference>
<comment type="caution">
    <text evidence="6">The sequence shown here is derived from an EMBL/GenBank/DDBJ whole genome shotgun (WGS) entry which is preliminary data.</text>
</comment>
<name>A0A6L7F2J8_9ACTN</name>
<keyword evidence="7" id="KW-1185">Reference proteome</keyword>
<dbReference type="InterPro" id="IPR028082">
    <property type="entry name" value="Peripla_BP_I"/>
</dbReference>
<evidence type="ECO:0000313" key="6">
    <source>
        <dbReference type="EMBL" id="MXG91182.1"/>
    </source>
</evidence>
<dbReference type="GO" id="GO:0030313">
    <property type="term" value="C:cell envelope"/>
    <property type="evidence" value="ECO:0007669"/>
    <property type="project" value="UniProtKB-SubCell"/>
</dbReference>
<organism evidence="6 7">
    <name type="scientific">Nocardioides flavescens</name>
    <dbReference type="NCBI Taxonomy" id="2691959"/>
    <lineage>
        <taxon>Bacteria</taxon>
        <taxon>Bacillati</taxon>
        <taxon>Actinomycetota</taxon>
        <taxon>Actinomycetes</taxon>
        <taxon>Propionibacteriales</taxon>
        <taxon>Nocardioidaceae</taxon>
        <taxon>Nocardioides</taxon>
    </lineage>
</organism>
<dbReference type="Gene3D" id="3.40.50.2300">
    <property type="match status" value="2"/>
</dbReference>
<dbReference type="GO" id="GO:0030246">
    <property type="term" value="F:carbohydrate binding"/>
    <property type="evidence" value="ECO:0007669"/>
    <property type="project" value="UniProtKB-ARBA"/>
</dbReference>
<dbReference type="RefSeq" id="WP_160879120.1">
    <property type="nucleotide sequence ID" value="NZ_WUEK01000011.1"/>
</dbReference>
<evidence type="ECO:0000256" key="1">
    <source>
        <dbReference type="ARBA" id="ARBA00004196"/>
    </source>
</evidence>
<evidence type="ECO:0000256" key="3">
    <source>
        <dbReference type="ARBA" id="ARBA00022729"/>
    </source>
</evidence>
<dbReference type="EMBL" id="WUEK01000011">
    <property type="protein sequence ID" value="MXG91182.1"/>
    <property type="molecule type" value="Genomic_DNA"/>
</dbReference>
<gene>
    <name evidence="6" type="ORF">GRQ65_16660</name>
</gene>
<reference evidence="6 7" key="1">
    <citation type="submission" date="2019-12" db="EMBL/GenBank/DDBJ databases">
        <authorList>
            <person name="Kun Z."/>
        </authorList>
    </citation>
    <scope>NUCLEOTIDE SEQUENCE [LARGE SCALE GENOMIC DNA]</scope>
    <source>
        <strain evidence="6 7">YIM 123512</strain>
    </source>
</reference>
<dbReference type="AlphaFoldDB" id="A0A6L7F2J8"/>
<dbReference type="PANTHER" id="PTHR46847:SF1">
    <property type="entry name" value="D-ALLOSE-BINDING PERIPLASMIC PROTEIN-RELATED"/>
    <property type="match status" value="1"/>
</dbReference>
<evidence type="ECO:0000256" key="2">
    <source>
        <dbReference type="ARBA" id="ARBA00007639"/>
    </source>
</evidence>
<sequence length="390" mass="40008">MSTVRHTSRRTRAAGLAALAIVSVSALAACGSDSSSSAGGSTGSGGGSGDNPAWCGDGDLVAGFQDGGGLNGWSKESKAQALQGFKECSNITDVKTVDAKFDLQAAISGLQGMVAQGAKAVVIIPDAGGSGEAELPGITSAQSRGVAIVPWASDPGGEAGKDYLTYVDSDHEYDGQLWGEWMSKQLPDGGKVIFVGGPAGNQVSADELAGIKSGLADNIDLVSGDDTWIEGNWDPAAAQQALGAVLSANPDIKGVISDEGLMSTGIIKAFQTAGIALPPMASLEANALSCEWTKAQADNPDFKLATSSARNWTARIAVQLAVAKAQGVDIPEDELLSPDDILKLPLFEDSTVADQQPICDDSAPEDALLSNDISDEQIMKLTRGEGGWRD</sequence>
<comment type="subcellular location">
    <subcellularLocation>
        <location evidence="1">Cell envelope</location>
    </subcellularLocation>
</comment>
<dbReference type="SUPFAM" id="SSF53822">
    <property type="entry name" value="Periplasmic binding protein-like I"/>
    <property type="match status" value="1"/>
</dbReference>
<feature type="signal peptide" evidence="4">
    <location>
        <begin position="1"/>
        <end position="28"/>
    </location>
</feature>
<comment type="similarity">
    <text evidence="2">Belongs to the bacterial solute-binding protein 2 family.</text>
</comment>
<feature type="chain" id="PRO_5027028596" evidence="4">
    <location>
        <begin position="29"/>
        <end position="390"/>
    </location>
</feature>